<dbReference type="InterPro" id="IPR024351">
    <property type="entry name" value="Tegument_UL11_Herpesvir"/>
</dbReference>
<keyword evidence="10" id="KW-0449">Lipoprotein</keyword>
<keyword evidence="3" id="KW-0920">Virion tegument</keyword>
<keyword evidence="13" id="KW-1185">Reference proteome</keyword>
<dbReference type="Pfam" id="PF11094">
    <property type="entry name" value="UL11"/>
    <property type="match status" value="1"/>
</dbReference>
<evidence type="ECO:0000256" key="11">
    <source>
        <dbReference type="SAM" id="Phobius"/>
    </source>
</evidence>
<evidence type="ECO:0000256" key="6">
    <source>
        <dbReference type="ARBA" id="ARBA00022844"/>
    </source>
</evidence>
<keyword evidence="9" id="KW-0564">Palmitate</keyword>
<keyword evidence="11" id="KW-0812">Transmembrane</keyword>
<keyword evidence="11" id="KW-1133">Transmembrane helix</keyword>
<keyword evidence="2" id="KW-0597">Phosphoprotein</keyword>
<keyword evidence="5" id="KW-1040">Host Golgi apparatus</keyword>
<sequence>MGLIPSVCRDACNKNTIVTDSGEIIALTAEEFDIVDLDAELDSNFYAPSPARPISHQPPRRIGWNQKPYPPKLNYIKQNKPLEIYWLVMLFFIFGAIHDGIIVGPTIRW</sequence>
<dbReference type="RefSeq" id="YP_010801731.1">
    <property type="nucleotide sequence ID" value="NC_076968.1"/>
</dbReference>
<evidence type="ECO:0000313" key="12">
    <source>
        <dbReference type="EMBL" id="QOD40183.1"/>
    </source>
</evidence>
<proteinExistence type="predicted"/>
<evidence type="ECO:0000256" key="10">
    <source>
        <dbReference type="ARBA" id="ARBA00023288"/>
    </source>
</evidence>
<dbReference type="EMBL" id="MT900474">
    <property type="protein sequence ID" value="QOD40183.1"/>
    <property type="molecule type" value="Genomic_DNA"/>
</dbReference>
<dbReference type="GeneID" id="80540460"/>
<dbReference type="GO" id="GO:0044423">
    <property type="term" value="C:virion component"/>
    <property type="evidence" value="ECO:0007669"/>
    <property type="project" value="UniProtKB-KW"/>
</dbReference>
<evidence type="ECO:0000256" key="7">
    <source>
        <dbReference type="ARBA" id="ARBA00022870"/>
    </source>
</evidence>
<evidence type="ECO:0000256" key="4">
    <source>
        <dbReference type="ARBA" id="ARBA00022707"/>
    </source>
</evidence>
<gene>
    <name evidence="12" type="primary">UL11</name>
</gene>
<dbReference type="Proteomes" id="UP001148675">
    <property type="component" value="Segment"/>
</dbReference>
<protein>
    <submittedName>
        <fullName evidence="12">Myristoylated tegument protein</fullName>
    </submittedName>
</protein>
<evidence type="ECO:0000313" key="13">
    <source>
        <dbReference type="Proteomes" id="UP001148675"/>
    </source>
</evidence>
<organism evidence="12 13">
    <name type="scientific">Macropodid alphaherpesvirus 4</name>
    <dbReference type="NCBI Taxonomy" id="2762721"/>
    <lineage>
        <taxon>Viruses</taxon>
        <taxon>Duplodnaviria</taxon>
        <taxon>Heunggongvirae</taxon>
        <taxon>Peploviricota</taxon>
        <taxon>Herviviricetes</taxon>
        <taxon>Herpesvirales</taxon>
        <taxon>Orthoherpesviridae</taxon>
        <taxon>Alphaherpesvirinae</taxon>
        <taxon>Simplexvirus</taxon>
        <taxon>Simplexvirus macropodidalpha4</taxon>
    </lineage>
</organism>
<keyword evidence="1" id="KW-1032">Host cell membrane</keyword>
<evidence type="ECO:0000256" key="8">
    <source>
        <dbReference type="ARBA" id="ARBA00023136"/>
    </source>
</evidence>
<evidence type="ECO:0000256" key="1">
    <source>
        <dbReference type="ARBA" id="ARBA00022511"/>
    </source>
</evidence>
<reference evidence="12" key="1">
    <citation type="submission" date="2020-08" db="EMBL/GenBank/DDBJ databases">
        <title>Genome sequences of two marsupial simplex viruses; Macropodid alphaherpesvirus 2 and 4.</title>
        <authorList>
            <person name="Vaz P.K."/>
            <person name="Mahony T."/>
            <person name="Hartley C.A."/>
            <person name="Motha J."/>
            <person name="Devlin J.M."/>
        </authorList>
    </citation>
    <scope>NUCLEOTIDE SEQUENCE</scope>
    <source>
        <strain evidence="12">V3116/09</strain>
    </source>
</reference>
<name>A0A7L7YSI5_9ALPH</name>
<feature type="transmembrane region" description="Helical" evidence="11">
    <location>
        <begin position="84"/>
        <end position="107"/>
    </location>
</feature>
<dbReference type="KEGG" id="vg:80540460"/>
<keyword evidence="7" id="KW-1043">Host membrane</keyword>
<evidence type="ECO:0000256" key="5">
    <source>
        <dbReference type="ARBA" id="ARBA00022812"/>
    </source>
</evidence>
<evidence type="ECO:0000256" key="2">
    <source>
        <dbReference type="ARBA" id="ARBA00022553"/>
    </source>
</evidence>
<evidence type="ECO:0000256" key="9">
    <source>
        <dbReference type="ARBA" id="ARBA00023139"/>
    </source>
</evidence>
<evidence type="ECO:0000256" key="3">
    <source>
        <dbReference type="ARBA" id="ARBA00022580"/>
    </source>
</evidence>
<keyword evidence="6" id="KW-0946">Virion</keyword>
<keyword evidence="4" id="KW-0519">Myristate</keyword>
<keyword evidence="8 11" id="KW-0472">Membrane</keyword>
<accession>A0A7L7YSI5</accession>